<protein>
    <submittedName>
        <fullName evidence="2">Nuclear transport factor 2 family protein</fullName>
    </submittedName>
</protein>
<evidence type="ECO:0000259" key="1">
    <source>
        <dbReference type="Pfam" id="PF12680"/>
    </source>
</evidence>
<dbReference type="EMBL" id="VSSB01000001">
    <property type="protein sequence ID" value="TYL53832.1"/>
    <property type="molecule type" value="Genomic_DNA"/>
</dbReference>
<dbReference type="AlphaFoldDB" id="A0A5S4V4B0"/>
<sequence length="139" mass="15040">MSGTTSPQLDLVQRFIRSIESGTHGDALLEFLHPDVEQVDHPSLMNPQGGRRGLAEILAASAAGAGIIDEQRYDVRRVVASGDDVVVQVDWHGRVAQSLGSVPVGTRLHSNSVISFGIEGDRIRRVEAYDCYDPFPTTG</sequence>
<dbReference type="InterPro" id="IPR032710">
    <property type="entry name" value="NTF2-like_dom_sf"/>
</dbReference>
<dbReference type="Pfam" id="PF12680">
    <property type="entry name" value="SnoaL_2"/>
    <property type="match status" value="1"/>
</dbReference>
<dbReference type="RefSeq" id="WP_148733298.1">
    <property type="nucleotide sequence ID" value="NZ_VSSB01000001.1"/>
</dbReference>
<evidence type="ECO:0000313" key="2">
    <source>
        <dbReference type="EMBL" id="TYL53832.1"/>
    </source>
</evidence>
<reference evidence="2 3" key="1">
    <citation type="submission" date="2019-08" db="EMBL/GenBank/DDBJ databases">
        <authorList>
            <person name="Hu J."/>
        </authorList>
    </citation>
    <scope>NUCLEOTIDE SEQUENCE [LARGE SCALE GENOMIC DNA]</scope>
    <source>
        <strain evidence="2 3">NEAU-184</strain>
    </source>
</reference>
<keyword evidence="3" id="KW-1185">Reference proteome</keyword>
<comment type="caution">
    <text evidence="2">The sequence shown here is derived from an EMBL/GenBank/DDBJ whole genome shotgun (WGS) entry which is preliminary data.</text>
</comment>
<organism evidence="2 3">
    <name type="scientific">Agromyces mariniharenae</name>
    <dbReference type="NCBI Taxonomy" id="2604423"/>
    <lineage>
        <taxon>Bacteria</taxon>
        <taxon>Bacillati</taxon>
        <taxon>Actinomycetota</taxon>
        <taxon>Actinomycetes</taxon>
        <taxon>Micrococcales</taxon>
        <taxon>Microbacteriaceae</taxon>
        <taxon>Agromyces</taxon>
    </lineage>
</organism>
<dbReference type="InterPro" id="IPR037401">
    <property type="entry name" value="SnoaL-like"/>
</dbReference>
<evidence type="ECO:0000313" key="3">
    <source>
        <dbReference type="Proteomes" id="UP000325243"/>
    </source>
</evidence>
<name>A0A5S4V4B0_9MICO</name>
<accession>A0A5S4V4B0</accession>
<feature type="domain" description="SnoaL-like" evidence="1">
    <location>
        <begin position="12"/>
        <end position="125"/>
    </location>
</feature>
<dbReference type="SUPFAM" id="SSF54427">
    <property type="entry name" value="NTF2-like"/>
    <property type="match status" value="1"/>
</dbReference>
<dbReference type="Proteomes" id="UP000325243">
    <property type="component" value="Unassembled WGS sequence"/>
</dbReference>
<dbReference type="Gene3D" id="3.10.450.50">
    <property type="match status" value="1"/>
</dbReference>
<gene>
    <name evidence="2" type="ORF">FYC51_09380</name>
</gene>
<proteinExistence type="predicted"/>